<proteinExistence type="predicted"/>
<dbReference type="EMBL" id="CP043494">
    <property type="protein sequence ID" value="WNG50831.1"/>
    <property type="molecule type" value="Genomic_DNA"/>
</dbReference>
<name>A0ABY9X614_9BACT</name>
<reference evidence="1 2" key="1">
    <citation type="submission" date="2019-08" db="EMBL/GenBank/DDBJ databases">
        <title>Archangium and Cystobacter genomes.</title>
        <authorList>
            <person name="Chen I.-C.K."/>
            <person name="Wielgoss S."/>
        </authorList>
    </citation>
    <scope>NUCLEOTIDE SEQUENCE [LARGE SCALE GENOMIC DNA]</scope>
    <source>
        <strain evidence="1 2">Cbm 6</strain>
    </source>
</reference>
<sequence length="88" mass="9644">MIINLLRFLDEPDFVTCYLSVQVPESNVNGTVTDGFAQRMAAQAADAAAARVAGQGHLSAELCLRFKVEMLRELELLIPGSRIEQLLP</sequence>
<dbReference type="Proteomes" id="UP001611383">
    <property type="component" value="Chromosome"/>
</dbReference>
<gene>
    <name evidence="1" type="ORF">F0U60_46935</name>
</gene>
<protein>
    <submittedName>
        <fullName evidence="1">Uncharacterized protein</fullName>
    </submittedName>
</protein>
<dbReference type="RefSeq" id="WP_395810399.1">
    <property type="nucleotide sequence ID" value="NZ_CP043494.1"/>
</dbReference>
<keyword evidence="2" id="KW-1185">Reference proteome</keyword>
<organism evidence="1 2">
    <name type="scientific">Archangium minus</name>
    <dbReference type="NCBI Taxonomy" id="83450"/>
    <lineage>
        <taxon>Bacteria</taxon>
        <taxon>Pseudomonadati</taxon>
        <taxon>Myxococcota</taxon>
        <taxon>Myxococcia</taxon>
        <taxon>Myxococcales</taxon>
        <taxon>Cystobacterineae</taxon>
        <taxon>Archangiaceae</taxon>
        <taxon>Archangium</taxon>
    </lineage>
</organism>
<evidence type="ECO:0000313" key="2">
    <source>
        <dbReference type="Proteomes" id="UP001611383"/>
    </source>
</evidence>
<accession>A0ABY9X614</accession>
<evidence type="ECO:0000313" key="1">
    <source>
        <dbReference type="EMBL" id="WNG50831.1"/>
    </source>
</evidence>